<evidence type="ECO:0000256" key="7">
    <source>
        <dbReference type="ARBA" id="ARBA00022946"/>
    </source>
</evidence>
<dbReference type="HAMAP" id="MF_03120">
    <property type="entry name" value="lonm_euk"/>
    <property type="match status" value="1"/>
</dbReference>
<dbReference type="PANTHER" id="PTHR43718:SF2">
    <property type="entry name" value="LON PROTEASE HOMOLOG, MITOCHONDRIAL"/>
    <property type="match status" value="1"/>
</dbReference>
<dbReference type="InterPro" id="IPR014721">
    <property type="entry name" value="Ribsml_uS5_D2-typ_fold_subgr"/>
</dbReference>
<evidence type="ECO:0000313" key="17">
    <source>
        <dbReference type="EMBL" id="CAD7082597.1"/>
    </source>
</evidence>
<dbReference type="SUPFAM" id="SSF88697">
    <property type="entry name" value="PUA domain-like"/>
    <property type="match status" value="1"/>
</dbReference>
<evidence type="ECO:0000313" key="18">
    <source>
        <dbReference type="Proteomes" id="UP000594454"/>
    </source>
</evidence>
<dbReference type="NCBIfam" id="TIGR00763">
    <property type="entry name" value="lon"/>
    <property type="match status" value="1"/>
</dbReference>
<dbReference type="InterPro" id="IPR003111">
    <property type="entry name" value="Lon_prtase_N"/>
</dbReference>
<dbReference type="GO" id="GO:0005759">
    <property type="term" value="C:mitochondrial matrix"/>
    <property type="evidence" value="ECO:0007669"/>
    <property type="project" value="UniProtKB-SubCell"/>
</dbReference>
<keyword evidence="9 11" id="KW-0496">Mitochondrion</keyword>
<gene>
    <name evidence="17" type="ORF">HERILL_LOCUS5619</name>
</gene>
<dbReference type="Gene3D" id="2.30.130.40">
    <property type="entry name" value="LON domain-like"/>
    <property type="match status" value="1"/>
</dbReference>
<evidence type="ECO:0000256" key="4">
    <source>
        <dbReference type="ARBA" id="ARBA00022801"/>
    </source>
</evidence>
<dbReference type="FunFam" id="3.40.50.300:FF:000021">
    <property type="entry name" value="Lon protease homolog"/>
    <property type="match status" value="1"/>
</dbReference>
<dbReference type="SUPFAM" id="SSF54211">
    <property type="entry name" value="Ribosomal protein S5 domain 2-like"/>
    <property type="match status" value="1"/>
</dbReference>
<dbReference type="InParanoid" id="A0A7R8UM82"/>
<dbReference type="GO" id="GO:0051131">
    <property type="term" value="P:chaperone-mediated protein complex assembly"/>
    <property type="evidence" value="ECO:0007669"/>
    <property type="project" value="UniProtKB-UniRule"/>
</dbReference>
<dbReference type="SMART" id="SM00382">
    <property type="entry name" value="AAA"/>
    <property type="match status" value="1"/>
</dbReference>
<feature type="region of interest" description="Disordered" evidence="14">
    <location>
        <begin position="242"/>
        <end position="285"/>
    </location>
</feature>
<dbReference type="FunCoup" id="A0A7R8UM82">
    <property type="interactions" value="1154"/>
</dbReference>
<evidence type="ECO:0000256" key="12">
    <source>
        <dbReference type="PROSITE-ProRule" id="PRU01122"/>
    </source>
</evidence>
<evidence type="ECO:0000256" key="3">
    <source>
        <dbReference type="ARBA" id="ARBA00022741"/>
    </source>
</evidence>
<comment type="similarity">
    <text evidence="11 12 13">Belongs to the peptidase S16 family.</text>
</comment>
<dbReference type="FunFam" id="3.30.230.10:FF:000015">
    <property type="entry name" value="Lon protease homolog, mitochondrial"/>
    <property type="match status" value="1"/>
</dbReference>
<keyword evidence="18" id="KW-1185">Reference proteome</keyword>
<dbReference type="GO" id="GO:0006515">
    <property type="term" value="P:protein quality control for misfolded or incompletely synthesized proteins"/>
    <property type="evidence" value="ECO:0007669"/>
    <property type="project" value="UniProtKB-UniRule"/>
</dbReference>
<dbReference type="InterPro" id="IPR008269">
    <property type="entry name" value="Lon_proteolytic"/>
</dbReference>
<dbReference type="InterPro" id="IPR046336">
    <property type="entry name" value="Lon_prtase_N_sf"/>
</dbReference>
<keyword evidence="6 11" id="KW-0067">ATP-binding</keyword>
<evidence type="ECO:0000256" key="13">
    <source>
        <dbReference type="RuleBase" id="RU000591"/>
    </source>
</evidence>
<comment type="function">
    <text evidence="11">ATP-dependent serine protease that mediates the selective degradation of misfolded, unassembled or oxidatively damaged polypeptides as well as certain short-lived regulatory proteins in the mitochondrial matrix. May also have a chaperone function in the assembly of inner membrane protein complexes. Participates in the regulation of mitochondrial gene expression and in the maintenance of the integrity of the mitochondrial genome. Binds to mitochondrial DNA in a site-specific manner.</text>
</comment>
<evidence type="ECO:0000256" key="9">
    <source>
        <dbReference type="ARBA" id="ARBA00023128"/>
    </source>
</evidence>
<dbReference type="InterPro" id="IPR003593">
    <property type="entry name" value="AAA+_ATPase"/>
</dbReference>
<proteinExistence type="inferred from homology"/>
<dbReference type="GO" id="GO:0070407">
    <property type="term" value="P:oxidation-dependent protein catabolic process"/>
    <property type="evidence" value="ECO:0007669"/>
    <property type="project" value="UniProtKB-UniRule"/>
</dbReference>
<feature type="domain" description="Lon proteolytic" evidence="15">
    <location>
        <begin position="783"/>
        <end position="972"/>
    </location>
</feature>
<dbReference type="CDD" id="cd19500">
    <property type="entry name" value="RecA-like_Lon"/>
    <property type="match status" value="1"/>
</dbReference>
<dbReference type="InterPro" id="IPR054594">
    <property type="entry name" value="Lon_lid"/>
</dbReference>
<reference evidence="17 18" key="1">
    <citation type="submission" date="2020-11" db="EMBL/GenBank/DDBJ databases">
        <authorList>
            <person name="Wallbank WR R."/>
            <person name="Pardo Diaz C."/>
            <person name="Kozak K."/>
            <person name="Martin S."/>
            <person name="Jiggins C."/>
            <person name="Moest M."/>
            <person name="Warren A I."/>
            <person name="Generalovic N T."/>
            <person name="Byers J.R.P. K."/>
            <person name="Montejo-Kovacevich G."/>
            <person name="Yen C E."/>
        </authorList>
    </citation>
    <scope>NUCLEOTIDE SEQUENCE [LARGE SCALE GENOMIC DNA]</scope>
</reference>
<evidence type="ECO:0000256" key="14">
    <source>
        <dbReference type="SAM" id="MobiDB-lite"/>
    </source>
</evidence>
<evidence type="ECO:0000256" key="2">
    <source>
        <dbReference type="ARBA" id="ARBA00022670"/>
    </source>
</evidence>
<evidence type="ECO:0000256" key="6">
    <source>
        <dbReference type="ARBA" id="ARBA00022840"/>
    </source>
</evidence>
<dbReference type="OrthoDB" id="2411602at2759"/>
<organism evidence="17 18">
    <name type="scientific">Hermetia illucens</name>
    <name type="common">Black soldier fly</name>
    <dbReference type="NCBI Taxonomy" id="343691"/>
    <lineage>
        <taxon>Eukaryota</taxon>
        <taxon>Metazoa</taxon>
        <taxon>Ecdysozoa</taxon>
        <taxon>Arthropoda</taxon>
        <taxon>Hexapoda</taxon>
        <taxon>Insecta</taxon>
        <taxon>Pterygota</taxon>
        <taxon>Neoptera</taxon>
        <taxon>Endopterygota</taxon>
        <taxon>Diptera</taxon>
        <taxon>Brachycera</taxon>
        <taxon>Stratiomyomorpha</taxon>
        <taxon>Stratiomyidae</taxon>
        <taxon>Hermetiinae</taxon>
        <taxon>Hermetia</taxon>
    </lineage>
</organism>
<dbReference type="SMART" id="SM00464">
    <property type="entry name" value="LON"/>
    <property type="match status" value="1"/>
</dbReference>
<accession>A0A7R8UM82</accession>
<dbReference type="GO" id="GO:0016887">
    <property type="term" value="F:ATP hydrolysis activity"/>
    <property type="evidence" value="ECO:0007669"/>
    <property type="project" value="UniProtKB-UniRule"/>
</dbReference>
<keyword evidence="7" id="KW-0809">Transit peptide</keyword>
<dbReference type="InterPro" id="IPR027503">
    <property type="entry name" value="Lonm_euk"/>
</dbReference>
<dbReference type="Pfam" id="PF00004">
    <property type="entry name" value="AAA"/>
    <property type="match status" value="1"/>
</dbReference>
<dbReference type="Gene3D" id="1.20.5.5270">
    <property type="match status" value="1"/>
</dbReference>
<dbReference type="EMBL" id="LR899010">
    <property type="protein sequence ID" value="CAD7082597.1"/>
    <property type="molecule type" value="Genomic_DNA"/>
</dbReference>
<comment type="catalytic activity">
    <reaction evidence="10 11">
        <text>Hydrolysis of proteins in presence of ATP.</text>
        <dbReference type="EC" id="3.4.21.53"/>
    </reaction>
</comment>
<evidence type="ECO:0000259" key="16">
    <source>
        <dbReference type="PROSITE" id="PS51787"/>
    </source>
</evidence>
<evidence type="ECO:0000256" key="8">
    <source>
        <dbReference type="ARBA" id="ARBA00023125"/>
    </source>
</evidence>
<dbReference type="SUPFAM" id="SSF52540">
    <property type="entry name" value="P-loop containing nucleoside triphosphate hydrolases"/>
    <property type="match status" value="1"/>
</dbReference>
<feature type="binding site" evidence="11">
    <location>
        <begin position="547"/>
        <end position="554"/>
    </location>
    <ligand>
        <name>ATP</name>
        <dbReference type="ChEBI" id="CHEBI:30616"/>
    </ligand>
</feature>
<dbReference type="PROSITE" id="PS51787">
    <property type="entry name" value="LON_N"/>
    <property type="match status" value="1"/>
</dbReference>
<comment type="subcellular location">
    <subcellularLocation>
        <location evidence="1 11">Mitochondrion matrix</location>
    </subcellularLocation>
</comment>
<evidence type="ECO:0000256" key="1">
    <source>
        <dbReference type="ARBA" id="ARBA00004305"/>
    </source>
</evidence>
<dbReference type="AlphaFoldDB" id="A0A7R8UM82"/>
<keyword evidence="3 11" id="KW-0547">Nucleotide-binding</keyword>
<dbReference type="PANTHER" id="PTHR43718">
    <property type="entry name" value="LON PROTEASE"/>
    <property type="match status" value="1"/>
</dbReference>
<comment type="subunit">
    <text evidence="11">Homohexamer or homoheptamer. Organized in a ring with a central cavity.</text>
</comment>
<dbReference type="FunFam" id="1.20.5.5270:FF:000001">
    <property type="entry name" value="Lon protease homolog, mitochondrial"/>
    <property type="match status" value="1"/>
</dbReference>
<dbReference type="EC" id="3.4.21.53" evidence="11"/>
<dbReference type="InterPro" id="IPR008268">
    <property type="entry name" value="Peptidase_S16_AS"/>
</dbReference>
<keyword evidence="2 11" id="KW-0645">Protease</keyword>
<dbReference type="FunFam" id="1.10.8.60:FF:000043">
    <property type="entry name" value="Lon protease homolog, mitochondrial"/>
    <property type="match status" value="1"/>
</dbReference>
<dbReference type="Gene3D" id="3.30.230.10">
    <property type="match status" value="1"/>
</dbReference>
<dbReference type="PRINTS" id="PR00830">
    <property type="entry name" value="ENDOLAPTASE"/>
</dbReference>
<dbReference type="GO" id="GO:0004176">
    <property type="term" value="F:ATP-dependent peptidase activity"/>
    <property type="evidence" value="ECO:0007669"/>
    <property type="project" value="UniProtKB-UniRule"/>
</dbReference>
<feature type="compositionally biased region" description="Basic and acidic residues" evidence="14">
    <location>
        <begin position="265"/>
        <end position="282"/>
    </location>
</feature>
<dbReference type="GO" id="GO:0007005">
    <property type="term" value="P:mitochondrion organization"/>
    <property type="evidence" value="ECO:0007669"/>
    <property type="project" value="TreeGrafter"/>
</dbReference>
<dbReference type="InterPro" id="IPR027065">
    <property type="entry name" value="Lon_Prtase"/>
</dbReference>
<dbReference type="GO" id="GO:0005524">
    <property type="term" value="F:ATP binding"/>
    <property type="evidence" value="ECO:0007669"/>
    <property type="project" value="UniProtKB-UniRule"/>
</dbReference>
<dbReference type="InterPro" id="IPR015947">
    <property type="entry name" value="PUA-like_sf"/>
</dbReference>
<dbReference type="PROSITE" id="PS51786">
    <property type="entry name" value="LON_PROTEOLYTIC"/>
    <property type="match status" value="1"/>
</dbReference>
<dbReference type="Proteomes" id="UP000594454">
    <property type="component" value="Chromosome 2"/>
</dbReference>
<dbReference type="GO" id="GO:0034599">
    <property type="term" value="P:cellular response to oxidative stress"/>
    <property type="evidence" value="ECO:0007669"/>
    <property type="project" value="UniProtKB-UniRule"/>
</dbReference>
<protein>
    <recommendedName>
        <fullName evidence="11">Lon protease homolog, mitochondrial</fullName>
        <ecNumber evidence="11">3.4.21.53</ecNumber>
    </recommendedName>
</protein>
<evidence type="ECO:0000259" key="15">
    <source>
        <dbReference type="PROSITE" id="PS51786"/>
    </source>
</evidence>
<name>A0A7R8UM82_HERIL</name>
<dbReference type="FunFam" id="2.30.130.40:FF:000004">
    <property type="entry name" value="Lon protease homolog, mitochondrial"/>
    <property type="match status" value="1"/>
</dbReference>
<keyword evidence="4 11" id="KW-0378">Hydrolase</keyword>
<dbReference type="GO" id="GO:0003697">
    <property type="term" value="F:single-stranded DNA binding"/>
    <property type="evidence" value="ECO:0007669"/>
    <property type="project" value="TreeGrafter"/>
</dbReference>
<dbReference type="InterPro" id="IPR003959">
    <property type="entry name" value="ATPase_AAA_core"/>
</dbReference>
<dbReference type="GO" id="GO:0043565">
    <property type="term" value="F:sequence-specific DNA binding"/>
    <property type="evidence" value="ECO:0007669"/>
    <property type="project" value="UniProtKB-UniRule"/>
</dbReference>
<feature type="domain" description="Lon N-terminal" evidence="16">
    <location>
        <begin position="115"/>
        <end position="394"/>
    </location>
</feature>
<dbReference type="Gene3D" id="3.40.50.300">
    <property type="entry name" value="P-loop containing nucleotide triphosphate hydrolases"/>
    <property type="match status" value="1"/>
</dbReference>
<dbReference type="PROSITE" id="PS01046">
    <property type="entry name" value="LON_SER"/>
    <property type="match status" value="1"/>
</dbReference>
<evidence type="ECO:0000256" key="5">
    <source>
        <dbReference type="ARBA" id="ARBA00022825"/>
    </source>
</evidence>
<dbReference type="Pfam" id="PF05362">
    <property type="entry name" value="Lon_C"/>
    <property type="match status" value="1"/>
</dbReference>
<dbReference type="Pfam" id="PF22667">
    <property type="entry name" value="Lon_lid"/>
    <property type="match status" value="1"/>
</dbReference>
<dbReference type="Pfam" id="PF02190">
    <property type="entry name" value="LON_substr_bdg"/>
    <property type="match status" value="1"/>
</dbReference>
<dbReference type="Gene3D" id="1.20.58.1480">
    <property type="match status" value="1"/>
</dbReference>
<feature type="active site" evidence="11 12">
    <location>
        <position position="921"/>
    </location>
</feature>
<sequence length="973" mass="110152">MLIVRQLSRNYVRYVSHNIRIRSNFSFDQSRKFSSNVFPRQTVVANGRRGYLAQLSSPTALSVRNSRAVFPLTTRMFCSKPEKDEIVSPAAEGPDGQVDPQLPATVAVPEVWPHLPLLATRRNPVFPRFMKILEITNPMLNDLIRRKVKLNQPYVGIFLKKNSEDESEVINNLDEVYQVGTFAQIHEMQDLGDKIRLVVTAHRRIKITGQLLEELEPPPKKEKMTIRYPMLNMRIDVTVDEADSDRRRRKHRSLRNSKNATSTITEEKKEEDKNTKPEESAAKRVPPGMEVQPVLMVEVENVKHENYTQTEEVKALTQEVIKTIRDIITMNPLYRESLQQMLHQNQRVVDNPLYLCDLGASLSAAEPEELQGIMEEMNIPKRLMLALSLLKKELELSKLQQKIGREVEEKVKQQHRKYILQEQLKVIKKELGIEKDDKDAIGEKYKERLKDKTVPPAVMTVIDEELNKLNFLESHSSEFNVTRNYLDWLTTLPWGVMSKENLSIDEATNILDADHYGMEDIKKRILEFIAVSQLKGSTQGKILCFHGPPGVGKTSIARSIARALNREYFRFSVGGMTDVAEIKGHRRTYVGAMPGKLIQCLKKTKTENPLVLIDEVDKIGKGYQGDPSSALLELLDPEQNVNFLDHYLDVAVDLSHVLFICTANVIDGIPEPLRDRMEMIEMSGYVAEEKMAIAKQYLIPQAMKDCGLDENQITLKDEALTTLIKSYCRESGVRNLQKHIEKIIRKVAFKIVKKEAEHLDITDENISSFLGKPIFTQDRMYQETPPGVVMGLAWTAMGGSTLFIETAKRKLAKPKSDVAEGALHLTGHLGDVMKESAQIALTVARNFIKTIGTENNFLETNHIHLHVPEGATPKDGPSAGVTIVTALLSLAIDKPIRQNIAMTGEVSLMGKVLPVGGIKEKIIAAKRSGVNCIILPEENRKDYTELQDYIKEGIEVHFVSQYEDVYKIAFDAV</sequence>
<keyword evidence="8 11" id="KW-0238">DNA-binding</keyword>
<dbReference type="InterPro" id="IPR027417">
    <property type="entry name" value="P-loop_NTPase"/>
</dbReference>
<feature type="active site" evidence="11 12">
    <location>
        <position position="878"/>
    </location>
</feature>
<dbReference type="InterPro" id="IPR004815">
    <property type="entry name" value="Lon_bac/euk-typ"/>
</dbReference>
<evidence type="ECO:0000256" key="10">
    <source>
        <dbReference type="ARBA" id="ARBA00050665"/>
    </source>
</evidence>
<keyword evidence="5 11" id="KW-0720">Serine protease</keyword>
<dbReference type="Gene3D" id="1.10.8.60">
    <property type="match status" value="1"/>
</dbReference>
<dbReference type="InterPro" id="IPR020568">
    <property type="entry name" value="Ribosomal_Su5_D2-typ_SF"/>
</dbReference>
<dbReference type="GO" id="GO:0004252">
    <property type="term" value="F:serine-type endopeptidase activity"/>
    <property type="evidence" value="ECO:0007669"/>
    <property type="project" value="UniProtKB-UniRule"/>
</dbReference>
<evidence type="ECO:0000256" key="11">
    <source>
        <dbReference type="HAMAP-Rule" id="MF_03120"/>
    </source>
</evidence>
<dbReference type="OMA" id="WLTNIPW"/>
<dbReference type="FunFam" id="1.20.58.1480:FF:000002">
    <property type="entry name" value="Lon protease homolog, mitochondrial"/>
    <property type="match status" value="1"/>
</dbReference>